<proteinExistence type="predicted"/>
<dbReference type="AlphaFoldDB" id="A0A6B1G134"/>
<name>A0A6B1G134_9CHLR</name>
<sequence>MTDRTDSQRRRSKKNLDSLVKQAQELAASVEEEYLESEPMRRANETLDALEKCLDARDTRINAQDPRFDALQTRTDEELARLRREMAAFKALAVKQGIVPDDST</sequence>
<evidence type="ECO:0000313" key="1">
    <source>
        <dbReference type="EMBL" id="MYH62180.1"/>
    </source>
</evidence>
<dbReference type="EMBL" id="VYDA01000384">
    <property type="protein sequence ID" value="MYH62180.1"/>
    <property type="molecule type" value="Genomic_DNA"/>
</dbReference>
<reference evidence="1" key="1">
    <citation type="submission" date="2019-09" db="EMBL/GenBank/DDBJ databases">
        <title>Characterisation of the sponge microbiome using genome-centric metagenomics.</title>
        <authorList>
            <person name="Engelberts J.P."/>
            <person name="Robbins S.J."/>
            <person name="De Goeij J.M."/>
            <person name="Aranda M."/>
            <person name="Bell S.C."/>
            <person name="Webster N.S."/>
        </authorList>
    </citation>
    <scope>NUCLEOTIDE SEQUENCE</scope>
    <source>
        <strain evidence="1">SB0675_bin_29</strain>
    </source>
</reference>
<comment type="caution">
    <text evidence="1">The sequence shown here is derived from an EMBL/GenBank/DDBJ whole genome shotgun (WGS) entry which is preliminary data.</text>
</comment>
<gene>
    <name evidence="1" type="ORF">F4148_10600</name>
</gene>
<accession>A0A6B1G134</accession>
<organism evidence="1">
    <name type="scientific">Caldilineaceae bacterium SB0675_bin_29</name>
    <dbReference type="NCBI Taxonomy" id="2605266"/>
    <lineage>
        <taxon>Bacteria</taxon>
        <taxon>Bacillati</taxon>
        <taxon>Chloroflexota</taxon>
        <taxon>Caldilineae</taxon>
        <taxon>Caldilineales</taxon>
        <taxon>Caldilineaceae</taxon>
    </lineage>
</organism>
<protein>
    <submittedName>
        <fullName evidence="1">Uncharacterized protein</fullName>
    </submittedName>
</protein>